<feature type="chain" id="PRO_5047294944" evidence="2">
    <location>
        <begin position="24"/>
        <end position="175"/>
    </location>
</feature>
<gene>
    <name evidence="4" type="ORF">PQU92_04010</name>
</gene>
<sequence length="175" mass="18237">MVKIVTVLAASALLAGMAVSAQAQDAGSTYLQVGGGQVDADGEKFGVIQAAGGYNFNRNFAVEAEFGLGLTEKTYRVGTVNVDAKIKHTAGIYLVGSAPIGENLDLVGRVGFSQVSVEASSGNVSADDSDTGPAYSVGLRYFPKGGVHGIRGDFTRYQLDDGSMDAVQVSYVRRF</sequence>
<accession>A0ABT5HQS7</accession>
<proteinExistence type="predicted"/>
<feature type="signal peptide" evidence="2">
    <location>
        <begin position="1"/>
        <end position="23"/>
    </location>
</feature>
<evidence type="ECO:0000259" key="3">
    <source>
        <dbReference type="Pfam" id="PF13505"/>
    </source>
</evidence>
<name>A0ABT5HQS7_9CAUL</name>
<comment type="caution">
    <text evidence="4">The sequence shown here is derived from an EMBL/GenBank/DDBJ whole genome shotgun (WGS) entry which is preliminary data.</text>
</comment>
<dbReference type="Pfam" id="PF13505">
    <property type="entry name" value="OMP_b-brl"/>
    <property type="match status" value="1"/>
</dbReference>
<dbReference type="RefSeq" id="WP_272746915.1">
    <property type="nucleotide sequence ID" value="NZ_JAQQKX010000002.1"/>
</dbReference>
<dbReference type="InterPro" id="IPR027385">
    <property type="entry name" value="Beta-barrel_OMP"/>
</dbReference>
<keyword evidence="5" id="KW-1185">Reference proteome</keyword>
<protein>
    <submittedName>
        <fullName evidence="4">Porin family protein</fullName>
    </submittedName>
</protein>
<evidence type="ECO:0000256" key="1">
    <source>
        <dbReference type="ARBA" id="ARBA00022729"/>
    </source>
</evidence>
<evidence type="ECO:0000313" key="5">
    <source>
        <dbReference type="Proteomes" id="UP001214854"/>
    </source>
</evidence>
<organism evidence="4 5">
    <name type="scientific">Asticcacaulis aquaticus</name>
    <dbReference type="NCBI Taxonomy" id="2984212"/>
    <lineage>
        <taxon>Bacteria</taxon>
        <taxon>Pseudomonadati</taxon>
        <taxon>Pseudomonadota</taxon>
        <taxon>Alphaproteobacteria</taxon>
        <taxon>Caulobacterales</taxon>
        <taxon>Caulobacteraceae</taxon>
        <taxon>Asticcacaulis</taxon>
    </lineage>
</organism>
<dbReference type="InterPro" id="IPR011250">
    <property type="entry name" value="OMP/PagP_B-barrel"/>
</dbReference>
<dbReference type="EMBL" id="JAQQKX010000002">
    <property type="protein sequence ID" value="MDC7682425.1"/>
    <property type="molecule type" value="Genomic_DNA"/>
</dbReference>
<evidence type="ECO:0000256" key="2">
    <source>
        <dbReference type="SAM" id="SignalP"/>
    </source>
</evidence>
<dbReference type="Gene3D" id="2.40.160.20">
    <property type="match status" value="1"/>
</dbReference>
<dbReference type="SUPFAM" id="SSF56925">
    <property type="entry name" value="OMPA-like"/>
    <property type="match status" value="1"/>
</dbReference>
<keyword evidence="1 2" id="KW-0732">Signal</keyword>
<evidence type="ECO:0000313" key="4">
    <source>
        <dbReference type="EMBL" id="MDC7682425.1"/>
    </source>
</evidence>
<reference evidence="4 5" key="1">
    <citation type="submission" date="2023-01" db="EMBL/GenBank/DDBJ databases">
        <title>Novel species of the genus Asticcacaulis isolated from rivers.</title>
        <authorList>
            <person name="Lu H."/>
        </authorList>
    </citation>
    <scope>NUCLEOTIDE SEQUENCE [LARGE SCALE GENOMIC DNA]</scope>
    <source>
        <strain evidence="4 5">BYS171W</strain>
    </source>
</reference>
<dbReference type="Proteomes" id="UP001214854">
    <property type="component" value="Unassembled WGS sequence"/>
</dbReference>
<feature type="domain" description="Outer membrane protein beta-barrel" evidence="3">
    <location>
        <begin position="10"/>
        <end position="175"/>
    </location>
</feature>